<proteinExistence type="predicted"/>
<reference evidence="1 2" key="1">
    <citation type="journal article" date="2012" name="BMC Genomics">
        <title>Genome-guided analysis of physiological and morphological traits of the fermentative acetate oxidizer Thermacetogenium phaeum.</title>
        <authorList>
            <person name="Oehler D."/>
            <person name="Poehlein A."/>
            <person name="Leimbach A."/>
            <person name="Muller N."/>
            <person name="Daniel R."/>
            <person name="Gottschalk G."/>
            <person name="Schink B."/>
        </authorList>
    </citation>
    <scope>NUCLEOTIDE SEQUENCE [LARGE SCALE GENOMIC DNA]</scope>
    <source>
        <strain evidence="2">ATCC BAA-254 / DSM 26808 / PB</strain>
    </source>
</reference>
<dbReference type="AlphaFoldDB" id="K4LLF7"/>
<dbReference type="KEGG" id="tpz:Tph_c25960"/>
<dbReference type="EMBL" id="CP003732">
    <property type="protein sequence ID" value="AFV12770.1"/>
    <property type="molecule type" value="Genomic_DNA"/>
</dbReference>
<dbReference type="Proteomes" id="UP000000467">
    <property type="component" value="Chromosome"/>
</dbReference>
<name>K4LLF7_THEPS</name>
<organism evidence="1 2">
    <name type="scientific">Thermacetogenium phaeum (strain ATCC BAA-254 / DSM 26808 / PB)</name>
    <dbReference type="NCBI Taxonomy" id="1089553"/>
    <lineage>
        <taxon>Bacteria</taxon>
        <taxon>Bacillati</taxon>
        <taxon>Bacillota</taxon>
        <taxon>Clostridia</taxon>
        <taxon>Thermoanaerobacterales</taxon>
        <taxon>Thermoanaerobacteraceae</taxon>
        <taxon>Thermacetogenium</taxon>
    </lineage>
</organism>
<evidence type="ECO:0000313" key="2">
    <source>
        <dbReference type="Proteomes" id="UP000000467"/>
    </source>
</evidence>
<gene>
    <name evidence="1" type="ordered locus">Tph_c25960</name>
</gene>
<evidence type="ECO:0000313" key="1">
    <source>
        <dbReference type="EMBL" id="AFV12770.1"/>
    </source>
</evidence>
<protein>
    <submittedName>
        <fullName evidence="1">Uncharacterized protein</fullName>
    </submittedName>
</protein>
<accession>K4LLF7</accession>
<sequence length="69" mass="7966">MTGCVPIASKLPSIRIRKKLIQGVKKNNTHLKPPHMPSERAEALLLLFSEHPSHHPVQWMIDTHNFFNF</sequence>
<dbReference type="HOGENOM" id="CLU_2774605_0_0_9"/>
<keyword evidence="2" id="KW-1185">Reference proteome</keyword>